<feature type="transmembrane region" description="Helical" evidence="1">
    <location>
        <begin position="75"/>
        <end position="101"/>
    </location>
</feature>
<accession>A0A2M9BRS0</accession>
<evidence type="ECO:0000313" key="3">
    <source>
        <dbReference type="Proteomes" id="UP000228535"/>
    </source>
</evidence>
<protein>
    <submittedName>
        <fullName evidence="2">Uncharacterized protein</fullName>
    </submittedName>
</protein>
<evidence type="ECO:0000256" key="1">
    <source>
        <dbReference type="SAM" id="Phobius"/>
    </source>
</evidence>
<keyword evidence="1" id="KW-0472">Membrane</keyword>
<dbReference type="Proteomes" id="UP000228535">
    <property type="component" value="Unassembled WGS sequence"/>
</dbReference>
<keyword evidence="3" id="KW-1185">Reference proteome</keyword>
<evidence type="ECO:0000313" key="2">
    <source>
        <dbReference type="EMBL" id="PJJ60645.1"/>
    </source>
</evidence>
<feature type="transmembrane region" description="Helical" evidence="1">
    <location>
        <begin position="41"/>
        <end position="63"/>
    </location>
</feature>
<dbReference type="AlphaFoldDB" id="A0A2M9BRS0"/>
<dbReference type="EMBL" id="PGFA01000001">
    <property type="protein sequence ID" value="PJJ60645.1"/>
    <property type="molecule type" value="Genomic_DNA"/>
</dbReference>
<organism evidence="2 3">
    <name type="scientific">Hymenobacter chitinivorans DSM 11115</name>
    <dbReference type="NCBI Taxonomy" id="1121954"/>
    <lineage>
        <taxon>Bacteria</taxon>
        <taxon>Pseudomonadati</taxon>
        <taxon>Bacteroidota</taxon>
        <taxon>Cytophagia</taxon>
        <taxon>Cytophagales</taxon>
        <taxon>Hymenobacteraceae</taxon>
        <taxon>Hymenobacter</taxon>
    </lineage>
</organism>
<gene>
    <name evidence="2" type="ORF">CLV45_2074</name>
</gene>
<proteinExistence type="predicted"/>
<keyword evidence="1" id="KW-1133">Transmembrane helix</keyword>
<sequence>MGLLLTLLLPTLVAAFPLVGIITTNRLRPIRQSALLTGLNTVAWGIIGCVSTALAVMLCANGLAQGMPAGEAKCVTGAAVFLPVGGLFTLLALLTGVALTISRAIFPSKVG</sequence>
<keyword evidence="1" id="KW-0812">Transmembrane</keyword>
<name>A0A2M9BRS0_9BACT</name>
<reference evidence="2 3" key="1">
    <citation type="submission" date="2017-11" db="EMBL/GenBank/DDBJ databases">
        <title>Genomic Encyclopedia of Archaeal and Bacterial Type Strains, Phase II (KMG-II): From Individual Species to Whole Genera.</title>
        <authorList>
            <person name="Goeker M."/>
        </authorList>
    </citation>
    <scope>NUCLEOTIDE SEQUENCE [LARGE SCALE GENOMIC DNA]</scope>
    <source>
        <strain evidence="2 3">DSM 11115</strain>
    </source>
</reference>
<comment type="caution">
    <text evidence="2">The sequence shown here is derived from an EMBL/GenBank/DDBJ whole genome shotgun (WGS) entry which is preliminary data.</text>
</comment>